<keyword evidence="2" id="KW-0732">Signal</keyword>
<dbReference type="EMBL" id="CP126223">
    <property type="protein sequence ID" value="WIA23476.1"/>
    <property type="molecule type" value="Genomic_DNA"/>
</dbReference>
<keyword evidence="4" id="KW-1185">Reference proteome</keyword>
<proteinExistence type="predicted"/>
<feature type="chain" id="PRO_5046920215" evidence="2">
    <location>
        <begin position="21"/>
        <end position="174"/>
    </location>
</feature>
<reference evidence="3 4" key="1">
    <citation type="submission" date="2023-05" db="EMBL/GenBank/DDBJ databases">
        <title>A 100% complete, gapless, phased diploid assembly of the Scenedesmus obliquus UTEX 3031 genome.</title>
        <authorList>
            <person name="Biondi T.C."/>
            <person name="Hanschen E.R."/>
            <person name="Kwon T."/>
            <person name="Eng W."/>
            <person name="Kruse C.P.S."/>
            <person name="Koehler S.I."/>
            <person name="Kunde Y."/>
            <person name="Gleasner C.D."/>
            <person name="You Mak K.T."/>
            <person name="Polle J."/>
            <person name="Hovde B.T."/>
            <person name="Starkenburg S.R."/>
        </authorList>
    </citation>
    <scope>NUCLEOTIDE SEQUENCE [LARGE SCALE GENOMIC DNA]</scope>
    <source>
        <strain evidence="3 4">DOE0152z</strain>
    </source>
</reference>
<protein>
    <submittedName>
        <fullName evidence="3">Uncharacterized protein</fullName>
    </submittedName>
</protein>
<feature type="signal peptide" evidence="2">
    <location>
        <begin position="1"/>
        <end position="20"/>
    </location>
</feature>
<sequence length="174" mass="18865">MKTNELILLALVATAAAAHAQQVQQATTPVELPAAADGSDMAGLAHIMSAVAVEDSDQPARQLLGKMLNRQEHGKKSRRYSSSRSSSGRSWRRSNRWDNWGTYSNWGSDVWAGSMPSYMPRPGGYSRYGRRWGGYRPGSSSWGGYSSSHAGWPRYGGRSVCAIAGRARACSHTG</sequence>
<evidence type="ECO:0000256" key="2">
    <source>
        <dbReference type="SAM" id="SignalP"/>
    </source>
</evidence>
<organism evidence="3 4">
    <name type="scientific">Tetradesmus obliquus</name>
    <name type="common">Green alga</name>
    <name type="synonym">Acutodesmus obliquus</name>
    <dbReference type="NCBI Taxonomy" id="3088"/>
    <lineage>
        <taxon>Eukaryota</taxon>
        <taxon>Viridiplantae</taxon>
        <taxon>Chlorophyta</taxon>
        <taxon>core chlorophytes</taxon>
        <taxon>Chlorophyceae</taxon>
        <taxon>CS clade</taxon>
        <taxon>Sphaeropleales</taxon>
        <taxon>Scenedesmaceae</taxon>
        <taxon>Tetradesmus</taxon>
    </lineage>
</organism>
<evidence type="ECO:0000256" key="1">
    <source>
        <dbReference type="SAM" id="MobiDB-lite"/>
    </source>
</evidence>
<evidence type="ECO:0000313" key="3">
    <source>
        <dbReference type="EMBL" id="WIA23476.1"/>
    </source>
</evidence>
<name>A0ABY8UT75_TETOB</name>
<dbReference type="Proteomes" id="UP001244341">
    <property type="component" value="Chromosome 16b"/>
</dbReference>
<accession>A0ABY8UT75</accession>
<feature type="region of interest" description="Disordered" evidence="1">
    <location>
        <begin position="67"/>
        <end position="93"/>
    </location>
</feature>
<gene>
    <name evidence="3" type="ORF">OEZ85_000221</name>
</gene>
<evidence type="ECO:0000313" key="4">
    <source>
        <dbReference type="Proteomes" id="UP001244341"/>
    </source>
</evidence>